<keyword evidence="4" id="KW-1185">Reference proteome</keyword>
<evidence type="ECO:0000256" key="2">
    <source>
        <dbReference type="SAM" id="SignalP"/>
    </source>
</evidence>
<evidence type="ECO:0000256" key="1">
    <source>
        <dbReference type="SAM" id="MobiDB-lite"/>
    </source>
</evidence>
<dbReference type="OrthoDB" id="4851124at2759"/>
<feature type="region of interest" description="Disordered" evidence="1">
    <location>
        <begin position="162"/>
        <end position="184"/>
    </location>
</feature>
<accession>A0A0C3HS43</accession>
<dbReference type="InParanoid" id="A0A0C3HS43"/>
<keyword evidence="2" id="KW-0732">Signal</keyword>
<gene>
    <name evidence="3" type="ORF">OIDMADRAFT_141524</name>
</gene>
<evidence type="ECO:0000313" key="4">
    <source>
        <dbReference type="Proteomes" id="UP000054321"/>
    </source>
</evidence>
<sequence length="272" mass="29424">MRLNTLLITGLASLSVAIPHVYRRFENGVGARNLDMIGRGVYYAPRGLQRRKVDEITITQIQDQILSGSQLSSEIELVQIIQEKIIVIDQTKKNKDNIRKNHFANVYNSVNTIIVVVTPVIDNRNSNNKNTRYMTHKVQSNVKSNEQVIVVIQESTPVIIDVNSGNSGNSGKSGASPAGVAQPQSTAAAQVNPNVMTVDPNSMSAISNCNGTMLLPAGVPLPNFGGMQVIQDPAIIIEENQQVFVDFVNQQQHQASIVDINVGGAGVTIISS</sequence>
<organism evidence="3 4">
    <name type="scientific">Oidiodendron maius (strain Zn)</name>
    <dbReference type="NCBI Taxonomy" id="913774"/>
    <lineage>
        <taxon>Eukaryota</taxon>
        <taxon>Fungi</taxon>
        <taxon>Dikarya</taxon>
        <taxon>Ascomycota</taxon>
        <taxon>Pezizomycotina</taxon>
        <taxon>Leotiomycetes</taxon>
        <taxon>Leotiomycetes incertae sedis</taxon>
        <taxon>Myxotrichaceae</taxon>
        <taxon>Oidiodendron</taxon>
    </lineage>
</organism>
<feature type="signal peptide" evidence="2">
    <location>
        <begin position="1"/>
        <end position="17"/>
    </location>
</feature>
<evidence type="ECO:0000313" key="3">
    <source>
        <dbReference type="EMBL" id="KIN05840.1"/>
    </source>
</evidence>
<dbReference type="AlphaFoldDB" id="A0A0C3HS43"/>
<proteinExistence type="predicted"/>
<dbReference type="EMBL" id="KN832871">
    <property type="protein sequence ID" value="KIN05840.1"/>
    <property type="molecule type" value="Genomic_DNA"/>
</dbReference>
<name>A0A0C3HS43_OIDMZ</name>
<feature type="chain" id="PRO_5002165265" evidence="2">
    <location>
        <begin position="18"/>
        <end position="272"/>
    </location>
</feature>
<feature type="compositionally biased region" description="Low complexity" evidence="1">
    <location>
        <begin position="163"/>
        <end position="179"/>
    </location>
</feature>
<reference evidence="4" key="2">
    <citation type="submission" date="2015-01" db="EMBL/GenBank/DDBJ databases">
        <title>Evolutionary Origins and Diversification of the Mycorrhizal Mutualists.</title>
        <authorList>
            <consortium name="DOE Joint Genome Institute"/>
            <consortium name="Mycorrhizal Genomics Consortium"/>
            <person name="Kohler A."/>
            <person name="Kuo A."/>
            <person name="Nagy L.G."/>
            <person name="Floudas D."/>
            <person name="Copeland A."/>
            <person name="Barry K.W."/>
            <person name="Cichocki N."/>
            <person name="Veneault-Fourrey C."/>
            <person name="LaButti K."/>
            <person name="Lindquist E.A."/>
            <person name="Lipzen A."/>
            <person name="Lundell T."/>
            <person name="Morin E."/>
            <person name="Murat C."/>
            <person name="Riley R."/>
            <person name="Ohm R."/>
            <person name="Sun H."/>
            <person name="Tunlid A."/>
            <person name="Henrissat B."/>
            <person name="Grigoriev I.V."/>
            <person name="Hibbett D.S."/>
            <person name="Martin F."/>
        </authorList>
    </citation>
    <scope>NUCLEOTIDE SEQUENCE [LARGE SCALE GENOMIC DNA]</scope>
    <source>
        <strain evidence="4">Zn</strain>
    </source>
</reference>
<reference evidence="3 4" key="1">
    <citation type="submission" date="2014-04" db="EMBL/GenBank/DDBJ databases">
        <authorList>
            <consortium name="DOE Joint Genome Institute"/>
            <person name="Kuo A."/>
            <person name="Martino E."/>
            <person name="Perotto S."/>
            <person name="Kohler A."/>
            <person name="Nagy L.G."/>
            <person name="Floudas D."/>
            <person name="Copeland A."/>
            <person name="Barry K.W."/>
            <person name="Cichocki N."/>
            <person name="Veneault-Fourrey C."/>
            <person name="LaButti K."/>
            <person name="Lindquist E.A."/>
            <person name="Lipzen A."/>
            <person name="Lundell T."/>
            <person name="Morin E."/>
            <person name="Murat C."/>
            <person name="Sun H."/>
            <person name="Tunlid A."/>
            <person name="Henrissat B."/>
            <person name="Grigoriev I.V."/>
            <person name="Hibbett D.S."/>
            <person name="Martin F."/>
            <person name="Nordberg H.P."/>
            <person name="Cantor M.N."/>
            <person name="Hua S.X."/>
        </authorList>
    </citation>
    <scope>NUCLEOTIDE SEQUENCE [LARGE SCALE GENOMIC DNA]</scope>
    <source>
        <strain evidence="3 4">Zn</strain>
    </source>
</reference>
<protein>
    <submittedName>
        <fullName evidence="3">Uncharacterized protein</fullName>
    </submittedName>
</protein>
<dbReference type="Proteomes" id="UP000054321">
    <property type="component" value="Unassembled WGS sequence"/>
</dbReference>
<dbReference type="HOGENOM" id="CLU_088623_0_0_1"/>